<sequence>MRYIGCYIQTRHEEKKQGYGRENRELSLDTRYIHREALAGAAAEGERNMGEWYEDSFGEDYLIVYRHRDFGGARREVEKMIGWLELPQGAKVLDLCCGMGRHSLALAEAGYEVTGVDLSEALLREARAQAGAEAVTWIRSDMRRLPLEGGFAAVVNLFTSFGYFEEDEEQIKVLREIHRMLVPGGKFIVDFLNPAHVIRHLVPHSVREDGDTLIDESRRIEDGYVKKDIILTSKSGGAPRKYHERVKLYPLEKFREMIAAAGLQLEAVHGSYEEDEYEAENSRRMIFTGVRP</sequence>
<dbReference type="PANTHER" id="PTHR43591:SF110">
    <property type="entry name" value="RHODANESE DOMAIN-CONTAINING PROTEIN"/>
    <property type="match status" value="1"/>
</dbReference>
<feature type="domain" description="Methyltransferase" evidence="1">
    <location>
        <begin position="92"/>
        <end position="185"/>
    </location>
</feature>
<dbReference type="InterPro" id="IPR041698">
    <property type="entry name" value="Methyltransf_25"/>
</dbReference>
<protein>
    <submittedName>
        <fullName evidence="2">Methyltransferase domain-containing protein</fullName>
    </submittedName>
</protein>
<proteinExistence type="predicted"/>
<dbReference type="SUPFAM" id="SSF53335">
    <property type="entry name" value="S-adenosyl-L-methionine-dependent methyltransferases"/>
    <property type="match status" value="1"/>
</dbReference>
<dbReference type="GO" id="GO:0008168">
    <property type="term" value="F:methyltransferase activity"/>
    <property type="evidence" value="ECO:0007669"/>
    <property type="project" value="UniProtKB-KW"/>
</dbReference>
<gene>
    <name evidence="2" type="ORF">SAMN05216191_111155</name>
</gene>
<reference evidence="2 3" key="1">
    <citation type="submission" date="2016-10" db="EMBL/GenBank/DDBJ databases">
        <authorList>
            <person name="de Groot N.N."/>
        </authorList>
    </citation>
    <scope>NUCLEOTIDE SEQUENCE [LARGE SCALE GENOMIC DNA]</scope>
    <source>
        <strain evidence="2 3">CGMCC 1.10239</strain>
    </source>
</reference>
<accession>A0A1G9SBR2</accession>
<dbReference type="CDD" id="cd02440">
    <property type="entry name" value="AdoMet_MTases"/>
    <property type="match status" value="1"/>
</dbReference>
<evidence type="ECO:0000313" key="2">
    <source>
        <dbReference type="EMBL" id="SDM32767.1"/>
    </source>
</evidence>
<dbReference type="PANTHER" id="PTHR43591">
    <property type="entry name" value="METHYLTRANSFERASE"/>
    <property type="match status" value="1"/>
</dbReference>
<dbReference type="AlphaFoldDB" id="A0A1G9SBR2"/>
<evidence type="ECO:0000313" key="3">
    <source>
        <dbReference type="Proteomes" id="UP000182783"/>
    </source>
</evidence>
<dbReference type="GO" id="GO:0032259">
    <property type="term" value="P:methylation"/>
    <property type="evidence" value="ECO:0007669"/>
    <property type="project" value="UniProtKB-KW"/>
</dbReference>
<dbReference type="Proteomes" id="UP000182783">
    <property type="component" value="Unassembled WGS sequence"/>
</dbReference>
<dbReference type="Gene3D" id="2.20.25.110">
    <property type="entry name" value="S-adenosyl-L-methionine-dependent methyltransferases"/>
    <property type="match status" value="1"/>
</dbReference>
<dbReference type="Gene3D" id="3.40.50.150">
    <property type="entry name" value="Vaccinia Virus protein VP39"/>
    <property type="match status" value="1"/>
</dbReference>
<dbReference type="Pfam" id="PF13649">
    <property type="entry name" value="Methyltransf_25"/>
    <property type="match status" value="1"/>
</dbReference>
<dbReference type="InterPro" id="IPR029063">
    <property type="entry name" value="SAM-dependent_MTases_sf"/>
</dbReference>
<organism evidence="2 3">
    <name type="scientific">Paenibacillus jilunlii</name>
    <dbReference type="NCBI Taxonomy" id="682956"/>
    <lineage>
        <taxon>Bacteria</taxon>
        <taxon>Bacillati</taxon>
        <taxon>Bacillota</taxon>
        <taxon>Bacilli</taxon>
        <taxon>Bacillales</taxon>
        <taxon>Paenibacillaceae</taxon>
        <taxon>Paenibacillus</taxon>
    </lineage>
</organism>
<dbReference type="EMBL" id="FNGM01000011">
    <property type="protein sequence ID" value="SDM32767.1"/>
    <property type="molecule type" value="Genomic_DNA"/>
</dbReference>
<keyword evidence="2" id="KW-0808">Transferase</keyword>
<name>A0A1G9SBR2_9BACL</name>
<evidence type="ECO:0000259" key="1">
    <source>
        <dbReference type="Pfam" id="PF13649"/>
    </source>
</evidence>
<keyword evidence="2" id="KW-0489">Methyltransferase</keyword>